<evidence type="ECO:0000256" key="1">
    <source>
        <dbReference type="ARBA" id="ARBA00004286"/>
    </source>
</evidence>
<evidence type="ECO:0008006" key="10">
    <source>
        <dbReference type="Google" id="ProtNLM"/>
    </source>
</evidence>
<dbReference type="GO" id="GO:0008168">
    <property type="term" value="F:methyltransferase activity"/>
    <property type="evidence" value="ECO:0007669"/>
    <property type="project" value="UniProtKB-KW"/>
</dbReference>
<evidence type="ECO:0000256" key="2">
    <source>
        <dbReference type="ARBA" id="ARBA00022454"/>
    </source>
</evidence>
<sequence>MFNIPARNFIDPRVKLFDSPIEGKGVLASAPIKKGEVVISWGGGVIVTDEEFQKGFAQGLYQPESAVHFDENHKWVSLASEPNYEDAAINHSCDPNVWFENGWPLVARRDIAAGEELTFDYATGETYPLQSECHCGAENCRHHITGKEWQDPMFQKKYHGHFNPYIQGLIDKQVSSK</sequence>
<dbReference type="GO" id="GO:0032259">
    <property type="term" value="P:methylation"/>
    <property type="evidence" value="ECO:0007669"/>
    <property type="project" value="UniProtKB-KW"/>
</dbReference>
<comment type="caution">
    <text evidence="8">The sequence shown here is derived from an EMBL/GenBank/DDBJ whole genome shotgun (WGS) entry which is preliminary data.</text>
</comment>
<evidence type="ECO:0000256" key="5">
    <source>
        <dbReference type="ARBA" id="ARBA00022691"/>
    </source>
</evidence>
<dbReference type="GO" id="GO:0005694">
    <property type="term" value="C:chromosome"/>
    <property type="evidence" value="ECO:0007669"/>
    <property type="project" value="UniProtKB-SubCell"/>
</dbReference>
<comment type="subcellular location">
    <subcellularLocation>
        <location evidence="1">Chromosome</location>
    </subcellularLocation>
</comment>
<keyword evidence="2" id="KW-0158">Chromosome</keyword>
<name>A0A1F5TDA5_9BACT</name>
<dbReference type="PROSITE" id="PS50868">
    <property type="entry name" value="POST_SET"/>
    <property type="match status" value="1"/>
</dbReference>
<dbReference type="EMBL" id="MFGM01000031">
    <property type="protein sequence ID" value="OGF36646.1"/>
    <property type="molecule type" value="Genomic_DNA"/>
</dbReference>
<evidence type="ECO:0000256" key="4">
    <source>
        <dbReference type="ARBA" id="ARBA00022679"/>
    </source>
</evidence>
<dbReference type="AlphaFoldDB" id="A0A1F5TDA5"/>
<evidence type="ECO:0000259" key="6">
    <source>
        <dbReference type="PROSITE" id="PS50280"/>
    </source>
</evidence>
<evidence type="ECO:0000313" key="9">
    <source>
        <dbReference type="Proteomes" id="UP000178656"/>
    </source>
</evidence>
<keyword evidence="3" id="KW-0489">Methyltransferase</keyword>
<dbReference type="PANTHER" id="PTHR22884">
    <property type="entry name" value="SET DOMAIN PROTEINS"/>
    <property type="match status" value="1"/>
</dbReference>
<dbReference type="SMART" id="SM00317">
    <property type="entry name" value="SET"/>
    <property type="match status" value="1"/>
</dbReference>
<dbReference type="Gene3D" id="2.170.270.10">
    <property type="entry name" value="SET domain"/>
    <property type="match status" value="1"/>
</dbReference>
<dbReference type="InterPro" id="IPR050777">
    <property type="entry name" value="SET2_Histone-Lys_MeTrsfase"/>
</dbReference>
<dbReference type="Pfam" id="PF00856">
    <property type="entry name" value="SET"/>
    <property type="match status" value="1"/>
</dbReference>
<evidence type="ECO:0000259" key="7">
    <source>
        <dbReference type="PROSITE" id="PS50868"/>
    </source>
</evidence>
<evidence type="ECO:0000313" key="8">
    <source>
        <dbReference type="EMBL" id="OGF36646.1"/>
    </source>
</evidence>
<organism evidence="8 9">
    <name type="scientific">Candidatus Falkowbacteria bacterium RIFOXYC2_FULL_48_21</name>
    <dbReference type="NCBI Taxonomy" id="1798005"/>
    <lineage>
        <taxon>Bacteria</taxon>
        <taxon>Candidatus Falkowiibacteriota</taxon>
    </lineage>
</organism>
<keyword evidence="4" id="KW-0808">Transferase</keyword>
<proteinExistence type="predicted"/>
<dbReference type="SUPFAM" id="SSF82199">
    <property type="entry name" value="SET domain"/>
    <property type="match status" value="1"/>
</dbReference>
<gene>
    <name evidence="8" type="ORF">A2482_00295</name>
</gene>
<evidence type="ECO:0000256" key="3">
    <source>
        <dbReference type="ARBA" id="ARBA00022603"/>
    </source>
</evidence>
<dbReference type="InterPro" id="IPR003616">
    <property type="entry name" value="Post-SET_dom"/>
</dbReference>
<feature type="domain" description="SET" evidence="6">
    <location>
        <begin position="12"/>
        <end position="122"/>
    </location>
</feature>
<reference evidence="8 9" key="1">
    <citation type="journal article" date="2016" name="Nat. Commun.">
        <title>Thousands of microbial genomes shed light on interconnected biogeochemical processes in an aquifer system.</title>
        <authorList>
            <person name="Anantharaman K."/>
            <person name="Brown C.T."/>
            <person name="Hug L.A."/>
            <person name="Sharon I."/>
            <person name="Castelle C.J."/>
            <person name="Probst A.J."/>
            <person name="Thomas B.C."/>
            <person name="Singh A."/>
            <person name="Wilkins M.J."/>
            <person name="Karaoz U."/>
            <person name="Brodie E.L."/>
            <person name="Williams K.H."/>
            <person name="Hubbard S.S."/>
            <person name="Banfield J.F."/>
        </authorList>
    </citation>
    <scope>NUCLEOTIDE SEQUENCE [LARGE SCALE GENOMIC DNA]</scope>
</reference>
<dbReference type="PROSITE" id="PS50280">
    <property type="entry name" value="SET"/>
    <property type="match status" value="1"/>
</dbReference>
<protein>
    <recommendedName>
        <fullName evidence="10">SET domain-containing protein-lysine N-methyltransferase</fullName>
    </recommendedName>
</protein>
<dbReference type="Proteomes" id="UP000178656">
    <property type="component" value="Unassembled WGS sequence"/>
</dbReference>
<feature type="domain" description="Post-SET" evidence="7">
    <location>
        <begin position="129"/>
        <end position="145"/>
    </location>
</feature>
<accession>A0A1F5TDA5</accession>
<dbReference type="InterPro" id="IPR046341">
    <property type="entry name" value="SET_dom_sf"/>
</dbReference>
<dbReference type="InterPro" id="IPR001214">
    <property type="entry name" value="SET_dom"/>
</dbReference>
<keyword evidence="5" id="KW-0949">S-adenosyl-L-methionine</keyword>